<proteinExistence type="predicted"/>
<evidence type="ECO:0000313" key="2">
    <source>
        <dbReference type="Proteomes" id="UP001172681"/>
    </source>
</evidence>
<sequence length="134" mass="14739">MAVQLLYELGLHIPLANSANLGNLPSTKTQNSIHASRQPNEQVIGFPTSESIPTCSYYSTSSFEPQTGRLSLSPVGAMDHFKYFSMLCVQISNILRELYEFPPVPLMGTCADCLKAILELGLSNTYHRNGFKAP</sequence>
<keyword evidence="2" id="KW-1185">Reference proteome</keyword>
<dbReference type="EMBL" id="JAPDRN010000002">
    <property type="protein sequence ID" value="KAJ9646714.1"/>
    <property type="molecule type" value="Genomic_DNA"/>
</dbReference>
<gene>
    <name evidence="1" type="ORF">H2204_000406</name>
</gene>
<comment type="caution">
    <text evidence="1">The sequence shown here is derived from an EMBL/GenBank/DDBJ whole genome shotgun (WGS) entry which is preliminary data.</text>
</comment>
<dbReference type="AlphaFoldDB" id="A0AA38YEK7"/>
<organism evidence="1 2">
    <name type="scientific">Knufia peltigerae</name>
    <dbReference type="NCBI Taxonomy" id="1002370"/>
    <lineage>
        <taxon>Eukaryota</taxon>
        <taxon>Fungi</taxon>
        <taxon>Dikarya</taxon>
        <taxon>Ascomycota</taxon>
        <taxon>Pezizomycotina</taxon>
        <taxon>Eurotiomycetes</taxon>
        <taxon>Chaetothyriomycetidae</taxon>
        <taxon>Chaetothyriales</taxon>
        <taxon>Trichomeriaceae</taxon>
        <taxon>Knufia</taxon>
    </lineage>
</organism>
<reference evidence="1" key="1">
    <citation type="submission" date="2022-10" db="EMBL/GenBank/DDBJ databases">
        <title>Culturing micro-colonial fungi from biological soil crusts in the Mojave desert and describing Neophaeococcomyces mojavensis, and introducing the new genera and species Taxawa tesnikishii.</title>
        <authorList>
            <person name="Kurbessoian T."/>
            <person name="Stajich J.E."/>
        </authorList>
    </citation>
    <scope>NUCLEOTIDE SEQUENCE</scope>
    <source>
        <strain evidence="1">TK_35</strain>
    </source>
</reference>
<dbReference type="Proteomes" id="UP001172681">
    <property type="component" value="Unassembled WGS sequence"/>
</dbReference>
<evidence type="ECO:0000313" key="1">
    <source>
        <dbReference type="EMBL" id="KAJ9646714.1"/>
    </source>
</evidence>
<accession>A0AA38YEK7</accession>
<name>A0AA38YEK7_9EURO</name>
<protein>
    <submittedName>
        <fullName evidence="1">Uncharacterized protein</fullName>
    </submittedName>
</protein>